<evidence type="ECO:0000313" key="1">
    <source>
        <dbReference type="EMBL" id="VFR21231.1"/>
    </source>
</evidence>
<protein>
    <submittedName>
        <fullName evidence="1">Uncharacterized protein</fullName>
    </submittedName>
</protein>
<dbReference type="AlphaFoldDB" id="A0A484P800"/>
<sequence length="38" mass="4216">MECFWIEESGYTGFDLLNAEQRFQGATAIAIDDDEASA</sequence>
<proteinExistence type="predicted"/>
<organism evidence="1">
    <name type="scientific">plant metagenome</name>
    <dbReference type="NCBI Taxonomy" id="1297885"/>
    <lineage>
        <taxon>unclassified sequences</taxon>
        <taxon>metagenomes</taxon>
        <taxon>organismal metagenomes</taxon>
    </lineage>
</organism>
<accession>A0A484P800</accession>
<reference evidence="1" key="1">
    <citation type="submission" date="2019-03" db="EMBL/GenBank/DDBJ databases">
        <authorList>
            <person name="Danneels B."/>
        </authorList>
    </citation>
    <scope>NUCLEOTIDE SEQUENCE</scope>
</reference>
<dbReference type="EMBL" id="CAADHY010000015">
    <property type="protein sequence ID" value="VFR21231.1"/>
    <property type="molecule type" value="Genomic_DNA"/>
</dbReference>
<gene>
    <name evidence="1" type="ORF">AMP9_3917</name>
</gene>
<name>A0A484P800_9ZZZZ</name>